<sequence length="177" mass="20353">MRKINRRFIILTFAVLVLITGTSVYASDVLPSLFPNVSPEDEALPQAVHDRLTQSWSQGREIILSSEGRAFGINSKDEDLSKWTFIDFAQFYDMISTFSMQKRSSFLEAYYSEERRANLDVGDYMSALLINPEKSRALVYWEKANGSYVVMDLKSKRNSKSWYVDGVEIFKVTGFKK</sequence>
<reference evidence="1 2" key="1">
    <citation type="submission" date="2016-11" db="EMBL/GenBank/DDBJ databases">
        <title>Paenibacillus species isolates.</title>
        <authorList>
            <person name="Beno S.M."/>
        </authorList>
    </citation>
    <scope>NUCLEOTIDE SEQUENCE [LARGE SCALE GENOMIC DNA]</scope>
    <source>
        <strain evidence="1 2">FSL R5-0378</strain>
    </source>
</reference>
<proteinExistence type="predicted"/>
<accession>A0A1R1E590</accession>
<evidence type="ECO:0000313" key="2">
    <source>
        <dbReference type="Proteomes" id="UP000187172"/>
    </source>
</evidence>
<dbReference type="AlphaFoldDB" id="A0A1R1E590"/>
<name>A0A1R1E590_9BACL</name>
<dbReference type="Proteomes" id="UP000187172">
    <property type="component" value="Unassembled WGS sequence"/>
</dbReference>
<dbReference type="RefSeq" id="WP_076176624.1">
    <property type="nucleotide sequence ID" value="NZ_MRTP01000020.1"/>
</dbReference>
<protein>
    <submittedName>
        <fullName evidence="1">Uncharacterized protein</fullName>
    </submittedName>
</protein>
<evidence type="ECO:0000313" key="1">
    <source>
        <dbReference type="EMBL" id="OMF46902.1"/>
    </source>
</evidence>
<keyword evidence="2" id="KW-1185">Reference proteome</keyword>
<organism evidence="1 2">
    <name type="scientific">Paenibacillus rhizosphaerae</name>
    <dbReference type="NCBI Taxonomy" id="297318"/>
    <lineage>
        <taxon>Bacteria</taxon>
        <taxon>Bacillati</taxon>
        <taxon>Bacillota</taxon>
        <taxon>Bacilli</taxon>
        <taxon>Bacillales</taxon>
        <taxon>Paenibacillaceae</taxon>
        <taxon>Paenibacillus</taxon>
    </lineage>
</organism>
<comment type="caution">
    <text evidence="1">The sequence shown here is derived from an EMBL/GenBank/DDBJ whole genome shotgun (WGS) entry which is preliminary data.</text>
</comment>
<dbReference type="EMBL" id="MRTP01000020">
    <property type="protein sequence ID" value="OMF46902.1"/>
    <property type="molecule type" value="Genomic_DNA"/>
</dbReference>
<gene>
    <name evidence="1" type="ORF">BK138_32945</name>
</gene>